<keyword evidence="3" id="KW-0808">Transferase</keyword>
<feature type="active site" description="Proton donor/acceptor" evidence="8">
    <location>
        <position position="14"/>
    </location>
</feature>
<dbReference type="InterPro" id="IPR016181">
    <property type="entry name" value="Acyl_CoA_acyltransferase"/>
</dbReference>
<keyword evidence="4" id="KW-0479">Metal-binding</keyword>
<evidence type="ECO:0000313" key="11">
    <source>
        <dbReference type="EMBL" id="KAL0197702.1"/>
    </source>
</evidence>
<dbReference type="InterPro" id="IPR050603">
    <property type="entry name" value="MYST_HAT"/>
</dbReference>
<protein>
    <recommendedName>
        <fullName evidence="2 9">Histone acetyltransferase</fullName>
        <ecNumber evidence="2 9">2.3.1.48</ecNumber>
    </recommendedName>
</protein>
<comment type="subcellular location">
    <subcellularLocation>
        <location evidence="9">Nucleus</location>
    </subcellularLocation>
</comment>
<dbReference type="PROSITE" id="PS51726">
    <property type="entry name" value="MYST_HAT"/>
    <property type="match status" value="1"/>
</dbReference>
<evidence type="ECO:0000259" key="10">
    <source>
        <dbReference type="PROSITE" id="PS51726"/>
    </source>
</evidence>
<dbReference type="PANTHER" id="PTHR10615:SF161">
    <property type="entry name" value="HISTONE ACETYLTRANSFERASE KAT7"/>
    <property type="match status" value="1"/>
</dbReference>
<comment type="similarity">
    <text evidence="1 9">Belongs to the MYST (SAS/MOZ) family.</text>
</comment>
<proteinExistence type="inferred from homology"/>
<reference evidence="11 12" key="1">
    <citation type="submission" date="2024-05" db="EMBL/GenBank/DDBJ databases">
        <title>Genome sequencing and assembly of Indian major carp, Cirrhinus mrigala (Hamilton, 1822).</title>
        <authorList>
            <person name="Mohindra V."/>
            <person name="Chowdhury L.M."/>
            <person name="Lal K."/>
            <person name="Jena J.K."/>
        </authorList>
    </citation>
    <scope>NUCLEOTIDE SEQUENCE [LARGE SCALE GENOMIC DNA]</scope>
    <source>
        <strain evidence="11">CM1030</strain>
        <tissue evidence="11">Blood</tissue>
    </source>
</reference>
<dbReference type="SUPFAM" id="SSF55729">
    <property type="entry name" value="Acyl-CoA N-acyltransferases (Nat)"/>
    <property type="match status" value="1"/>
</dbReference>
<name>A0ABD0RGN4_CIRMR</name>
<keyword evidence="5" id="KW-0862">Zinc</keyword>
<dbReference type="GO" id="GO:0005634">
    <property type="term" value="C:nucleus"/>
    <property type="evidence" value="ECO:0007669"/>
    <property type="project" value="UniProtKB-SubCell"/>
</dbReference>
<dbReference type="EMBL" id="JAMKFB020000003">
    <property type="protein sequence ID" value="KAL0197702.1"/>
    <property type="molecule type" value="Genomic_DNA"/>
</dbReference>
<dbReference type="PANTHER" id="PTHR10615">
    <property type="entry name" value="HISTONE ACETYLTRANSFERASE"/>
    <property type="match status" value="1"/>
</dbReference>
<dbReference type="InterPro" id="IPR002717">
    <property type="entry name" value="HAT_MYST-type"/>
</dbReference>
<evidence type="ECO:0000313" key="12">
    <source>
        <dbReference type="Proteomes" id="UP001529510"/>
    </source>
</evidence>
<dbReference type="Gene3D" id="3.40.630.30">
    <property type="match status" value="1"/>
</dbReference>
<evidence type="ECO:0000256" key="7">
    <source>
        <dbReference type="ARBA" id="ARBA00023315"/>
    </source>
</evidence>
<dbReference type="InterPro" id="IPR036388">
    <property type="entry name" value="WH-like_DNA-bd_sf"/>
</dbReference>
<dbReference type="GO" id="GO:0004402">
    <property type="term" value="F:histone acetyltransferase activity"/>
    <property type="evidence" value="ECO:0007669"/>
    <property type="project" value="UniProtKB-ARBA"/>
</dbReference>
<comment type="catalytic activity">
    <reaction evidence="9">
        <text>L-lysyl-[protein] + acetyl-CoA = N(6)-acetyl-L-lysyl-[protein] + CoA + H(+)</text>
        <dbReference type="Rhea" id="RHEA:45948"/>
        <dbReference type="Rhea" id="RHEA-COMP:9752"/>
        <dbReference type="Rhea" id="RHEA-COMP:10731"/>
        <dbReference type="ChEBI" id="CHEBI:15378"/>
        <dbReference type="ChEBI" id="CHEBI:29969"/>
        <dbReference type="ChEBI" id="CHEBI:57287"/>
        <dbReference type="ChEBI" id="CHEBI:57288"/>
        <dbReference type="ChEBI" id="CHEBI:61930"/>
        <dbReference type="EC" id="2.3.1.48"/>
    </reaction>
</comment>
<feature type="domain" description="MYST-type HAT" evidence="10">
    <location>
        <begin position="1"/>
        <end position="50"/>
    </location>
</feature>
<keyword evidence="12" id="KW-1185">Reference proteome</keyword>
<dbReference type="Pfam" id="PF01853">
    <property type="entry name" value="MOZ_SAS"/>
    <property type="match status" value="1"/>
</dbReference>
<evidence type="ECO:0000256" key="9">
    <source>
        <dbReference type="RuleBase" id="RU361211"/>
    </source>
</evidence>
<evidence type="ECO:0000256" key="6">
    <source>
        <dbReference type="ARBA" id="ARBA00022990"/>
    </source>
</evidence>
<keyword evidence="9" id="KW-0539">Nucleus</keyword>
<dbReference type="GO" id="GO:0008270">
    <property type="term" value="F:zinc ion binding"/>
    <property type="evidence" value="ECO:0007669"/>
    <property type="project" value="UniProtKB-KW"/>
</dbReference>
<keyword evidence="6" id="KW-0007">Acetylation</keyword>
<sequence>YLLSKVEEKVGSPERPLSDLGLISYRSYWKEVLLRYLHNFQGKEISIKGT</sequence>
<dbReference type="EC" id="2.3.1.48" evidence="2 9"/>
<keyword evidence="7" id="KW-0012">Acyltransferase</keyword>
<organism evidence="11 12">
    <name type="scientific">Cirrhinus mrigala</name>
    <name type="common">Mrigala</name>
    <dbReference type="NCBI Taxonomy" id="683832"/>
    <lineage>
        <taxon>Eukaryota</taxon>
        <taxon>Metazoa</taxon>
        <taxon>Chordata</taxon>
        <taxon>Craniata</taxon>
        <taxon>Vertebrata</taxon>
        <taxon>Euteleostomi</taxon>
        <taxon>Actinopterygii</taxon>
        <taxon>Neopterygii</taxon>
        <taxon>Teleostei</taxon>
        <taxon>Ostariophysi</taxon>
        <taxon>Cypriniformes</taxon>
        <taxon>Cyprinidae</taxon>
        <taxon>Labeoninae</taxon>
        <taxon>Labeonini</taxon>
        <taxon>Cirrhinus</taxon>
    </lineage>
</organism>
<dbReference type="Gene3D" id="1.10.10.10">
    <property type="entry name" value="Winged helix-like DNA-binding domain superfamily/Winged helix DNA-binding domain"/>
    <property type="match status" value="1"/>
</dbReference>
<evidence type="ECO:0000256" key="8">
    <source>
        <dbReference type="PIRSR" id="PIRSR602717-51"/>
    </source>
</evidence>
<dbReference type="AlphaFoldDB" id="A0ABD0RGN4"/>
<evidence type="ECO:0000256" key="5">
    <source>
        <dbReference type="ARBA" id="ARBA00022833"/>
    </source>
</evidence>
<evidence type="ECO:0000256" key="1">
    <source>
        <dbReference type="ARBA" id="ARBA00010107"/>
    </source>
</evidence>
<evidence type="ECO:0000256" key="4">
    <source>
        <dbReference type="ARBA" id="ARBA00022771"/>
    </source>
</evidence>
<evidence type="ECO:0000256" key="3">
    <source>
        <dbReference type="ARBA" id="ARBA00022679"/>
    </source>
</evidence>
<feature type="non-terminal residue" evidence="11">
    <location>
        <position position="1"/>
    </location>
</feature>
<gene>
    <name evidence="11" type="ORF">M9458_006242</name>
</gene>
<dbReference type="Proteomes" id="UP001529510">
    <property type="component" value="Unassembled WGS sequence"/>
</dbReference>
<evidence type="ECO:0000256" key="2">
    <source>
        <dbReference type="ARBA" id="ARBA00013184"/>
    </source>
</evidence>
<keyword evidence="4" id="KW-0863">Zinc-finger</keyword>
<comment type="caution">
    <text evidence="11">The sequence shown here is derived from an EMBL/GenBank/DDBJ whole genome shotgun (WGS) entry which is preliminary data.</text>
</comment>
<accession>A0ABD0RGN4</accession>